<feature type="transmembrane region" description="Helical" evidence="9">
    <location>
        <begin position="220"/>
        <end position="248"/>
    </location>
</feature>
<comment type="similarity">
    <text evidence="8">Belongs to the binding-protein-dependent transport system permease family. LivHM subfamily.</text>
</comment>
<dbReference type="EMBL" id="JAMD01000014">
    <property type="protein sequence ID" value="KEJ94377.1"/>
    <property type="molecule type" value="Genomic_DNA"/>
</dbReference>
<dbReference type="GO" id="GO:0022857">
    <property type="term" value="F:transmembrane transporter activity"/>
    <property type="evidence" value="ECO:0007669"/>
    <property type="project" value="InterPro"/>
</dbReference>
<evidence type="ECO:0000313" key="10">
    <source>
        <dbReference type="EMBL" id="KEJ94377.1"/>
    </source>
</evidence>
<protein>
    <submittedName>
        <fullName evidence="10">Branched-chain amino acid ABC transporter permease</fullName>
    </submittedName>
</protein>
<keyword evidence="4 9" id="KW-0812">Transmembrane</keyword>
<feature type="transmembrane region" description="Helical" evidence="9">
    <location>
        <begin position="135"/>
        <end position="159"/>
    </location>
</feature>
<keyword evidence="2" id="KW-0813">Transport</keyword>
<feature type="transmembrane region" description="Helical" evidence="9">
    <location>
        <begin position="59"/>
        <end position="79"/>
    </location>
</feature>
<dbReference type="InterPro" id="IPR052157">
    <property type="entry name" value="BCAA_transport_permease"/>
</dbReference>
<sequence>MVYFINDIITGALIGLLYALVAMGFVVIYRASKVFNFAQGELVIIGGFIVWFTTMQVGLSLWLSIPLSLVLAGLVGYAIERIFLTKLIGESVFSMVMVTVGLLILLRGLVLLLFGPAVRPFPIIFPLKPLFLGDMLIPMNLLIGGIITVVAAVGLSWFFNRTRSGLRMTAVAEDHVVASSMGISVKGSIAFAWILGSILSTIGAMIFLSGKSLTFLASDIGFAALPVALFAGLESIGGLILAGVIIGVAQSLTTNYLDPMIGGSLGSVVPYIIMLAILLVRPTGLFGWRTIERV</sequence>
<evidence type="ECO:0000313" key="12">
    <source>
        <dbReference type="Proteomes" id="UP000027746"/>
    </source>
</evidence>
<comment type="caution">
    <text evidence="10">The sequence shown here is derived from an EMBL/GenBank/DDBJ whole genome shotgun (WGS) entry which is preliminary data.</text>
</comment>
<evidence type="ECO:0000256" key="5">
    <source>
        <dbReference type="ARBA" id="ARBA00022970"/>
    </source>
</evidence>
<evidence type="ECO:0000256" key="8">
    <source>
        <dbReference type="ARBA" id="ARBA00037998"/>
    </source>
</evidence>
<dbReference type="CDD" id="cd06582">
    <property type="entry name" value="TM_PBP1_LivH_like"/>
    <property type="match status" value="1"/>
</dbReference>
<evidence type="ECO:0000256" key="9">
    <source>
        <dbReference type="SAM" id="Phobius"/>
    </source>
</evidence>
<dbReference type="PANTHER" id="PTHR11795:SF451">
    <property type="entry name" value="ABC TRANSPORTER PERMEASE PROTEIN"/>
    <property type="match status" value="1"/>
</dbReference>
<keyword evidence="3" id="KW-1003">Cell membrane</keyword>
<dbReference type="AlphaFoldDB" id="A0A073J9G9"/>
<feature type="transmembrane region" description="Helical" evidence="9">
    <location>
        <begin position="260"/>
        <end position="280"/>
    </location>
</feature>
<keyword evidence="6 9" id="KW-1133">Transmembrane helix</keyword>
<dbReference type="Proteomes" id="UP000027746">
    <property type="component" value="Unassembled WGS sequence"/>
</dbReference>
<dbReference type="EMBL" id="JAFBWN010000009">
    <property type="protein sequence ID" value="MBM2355675.1"/>
    <property type="molecule type" value="Genomic_DNA"/>
</dbReference>
<dbReference type="OrthoDB" id="9779023at2"/>
<comment type="subcellular location">
    <subcellularLocation>
        <location evidence="1">Cell membrane</location>
        <topology evidence="1">Multi-pass membrane protein</topology>
    </subcellularLocation>
</comment>
<gene>
    <name evidence="11" type="ORF">JQX14_14080</name>
    <name evidence="10" type="ORF">SUH3_06850</name>
</gene>
<dbReference type="Proteomes" id="UP000809337">
    <property type="component" value="Unassembled WGS sequence"/>
</dbReference>
<proteinExistence type="inferred from homology"/>
<dbReference type="GO" id="GO:0006865">
    <property type="term" value="P:amino acid transport"/>
    <property type="evidence" value="ECO:0007669"/>
    <property type="project" value="UniProtKB-KW"/>
</dbReference>
<organism evidence="10 12">
    <name type="scientific">Pseudosulfitobacter pseudonitzschiae</name>
    <dbReference type="NCBI Taxonomy" id="1402135"/>
    <lineage>
        <taxon>Bacteria</taxon>
        <taxon>Pseudomonadati</taxon>
        <taxon>Pseudomonadota</taxon>
        <taxon>Alphaproteobacteria</taxon>
        <taxon>Rhodobacterales</taxon>
        <taxon>Roseobacteraceae</taxon>
        <taxon>Pseudosulfitobacter</taxon>
    </lineage>
</organism>
<dbReference type="GO" id="GO:0005886">
    <property type="term" value="C:plasma membrane"/>
    <property type="evidence" value="ECO:0007669"/>
    <property type="project" value="UniProtKB-SubCell"/>
</dbReference>
<dbReference type="RefSeq" id="WP_037929833.1">
    <property type="nucleotide sequence ID" value="NZ_CP054604.1"/>
</dbReference>
<evidence type="ECO:0000256" key="2">
    <source>
        <dbReference type="ARBA" id="ARBA00022448"/>
    </source>
</evidence>
<keyword evidence="12" id="KW-1185">Reference proteome</keyword>
<dbReference type="InterPro" id="IPR001851">
    <property type="entry name" value="ABC_transp_permease"/>
</dbReference>
<feature type="transmembrane region" description="Helical" evidence="9">
    <location>
        <begin position="91"/>
        <end position="115"/>
    </location>
</feature>
<accession>A0A073J9G9</accession>
<evidence type="ECO:0000256" key="6">
    <source>
        <dbReference type="ARBA" id="ARBA00022989"/>
    </source>
</evidence>
<dbReference type="GeneID" id="68872368"/>
<feature type="transmembrane region" description="Helical" evidence="9">
    <location>
        <begin position="12"/>
        <end position="29"/>
    </location>
</feature>
<feature type="transmembrane region" description="Helical" evidence="9">
    <location>
        <begin position="189"/>
        <end position="208"/>
    </location>
</feature>
<keyword evidence="5" id="KW-0029">Amino-acid transport</keyword>
<feature type="transmembrane region" description="Helical" evidence="9">
    <location>
        <begin position="34"/>
        <end position="53"/>
    </location>
</feature>
<evidence type="ECO:0000256" key="7">
    <source>
        <dbReference type="ARBA" id="ARBA00023136"/>
    </source>
</evidence>
<evidence type="ECO:0000313" key="11">
    <source>
        <dbReference type="EMBL" id="MBM2355675.1"/>
    </source>
</evidence>
<reference evidence="10 12" key="1">
    <citation type="submission" date="2014-01" db="EMBL/GenBank/DDBJ databases">
        <title>Sulfitobacter sp. H3 (MCCC 1A00686) Genome Sequencing.</title>
        <authorList>
            <person name="Lai Q."/>
            <person name="Hong Z."/>
        </authorList>
    </citation>
    <scope>NUCLEOTIDE SEQUENCE [LARGE SCALE GENOMIC DNA]</scope>
    <source>
        <strain evidence="10 12">H3</strain>
    </source>
</reference>
<evidence type="ECO:0000256" key="4">
    <source>
        <dbReference type="ARBA" id="ARBA00022692"/>
    </source>
</evidence>
<evidence type="ECO:0000256" key="1">
    <source>
        <dbReference type="ARBA" id="ARBA00004651"/>
    </source>
</evidence>
<dbReference type="PANTHER" id="PTHR11795">
    <property type="entry name" value="BRANCHED-CHAIN AMINO ACID TRANSPORT SYSTEM PERMEASE PROTEIN LIVH"/>
    <property type="match status" value="1"/>
</dbReference>
<reference evidence="11" key="2">
    <citation type="submission" date="2021-01" db="EMBL/GenBank/DDBJ databases">
        <title>Diatom-associated Roseobacters Show Island Model of Population Structure.</title>
        <authorList>
            <person name="Qu L."/>
            <person name="Feng X."/>
            <person name="Chen Y."/>
            <person name="Li L."/>
            <person name="Wang X."/>
            <person name="Hu Z."/>
            <person name="Wang H."/>
            <person name="Luo H."/>
        </authorList>
    </citation>
    <scope>NUCLEOTIDE SEQUENCE</scope>
    <source>
        <strain evidence="11">SM26-45</strain>
    </source>
</reference>
<evidence type="ECO:0000256" key="3">
    <source>
        <dbReference type="ARBA" id="ARBA00022475"/>
    </source>
</evidence>
<dbReference type="Pfam" id="PF02653">
    <property type="entry name" value="BPD_transp_2"/>
    <property type="match status" value="1"/>
</dbReference>
<keyword evidence="7 9" id="KW-0472">Membrane</keyword>
<name>A0A073J9G9_9RHOB</name>